<evidence type="ECO:0000256" key="1">
    <source>
        <dbReference type="ARBA" id="ARBA00004167"/>
    </source>
</evidence>
<comment type="subcellular location">
    <subcellularLocation>
        <location evidence="1">Membrane</location>
        <topology evidence="1">Single-pass membrane protein</topology>
    </subcellularLocation>
</comment>
<dbReference type="InterPro" id="IPR036013">
    <property type="entry name" value="Band_7/SPFH_dom_sf"/>
</dbReference>
<dbReference type="PRINTS" id="PR00721">
    <property type="entry name" value="STOMATIN"/>
</dbReference>
<dbReference type="InterPro" id="IPR001107">
    <property type="entry name" value="Band_7"/>
</dbReference>
<reference evidence="4" key="1">
    <citation type="submission" date="2022-03" db="EMBL/GenBank/DDBJ databases">
        <title>Genome Identification and Characterization of new species Bdellovibrio reynosense LBG001 sp. nov. from a Mexico soil sample.</title>
        <authorList>
            <person name="Camilli A."/>
            <person name="Ajao Y."/>
            <person name="Guo X."/>
        </authorList>
    </citation>
    <scope>NUCLEOTIDE SEQUENCE</scope>
    <source>
        <strain evidence="4">LBG001</strain>
    </source>
</reference>
<dbReference type="Gene3D" id="3.30.479.30">
    <property type="entry name" value="Band 7 domain"/>
    <property type="match status" value="1"/>
</dbReference>
<organism evidence="4 5">
    <name type="scientific">Bdellovibrio reynosensis</name>
    <dbReference type="NCBI Taxonomy" id="2835041"/>
    <lineage>
        <taxon>Bacteria</taxon>
        <taxon>Pseudomonadati</taxon>
        <taxon>Bdellovibrionota</taxon>
        <taxon>Bdellovibrionia</taxon>
        <taxon>Bdellovibrionales</taxon>
        <taxon>Pseudobdellovibrionaceae</taxon>
        <taxon>Bdellovibrio</taxon>
    </lineage>
</organism>
<keyword evidence="5" id="KW-1185">Reference proteome</keyword>
<feature type="domain" description="Band 7" evidence="3">
    <location>
        <begin position="17"/>
        <end position="174"/>
    </location>
</feature>
<dbReference type="EMBL" id="CP093442">
    <property type="protein sequence ID" value="UOF01757.1"/>
    <property type="molecule type" value="Genomic_DNA"/>
</dbReference>
<dbReference type="SUPFAM" id="SSF117892">
    <property type="entry name" value="Band 7/SPFH domain"/>
    <property type="match status" value="1"/>
</dbReference>
<evidence type="ECO:0000256" key="2">
    <source>
        <dbReference type="ARBA" id="ARBA00008164"/>
    </source>
</evidence>
<dbReference type="PANTHER" id="PTHR10264">
    <property type="entry name" value="BAND 7 PROTEIN-RELATED"/>
    <property type="match status" value="1"/>
</dbReference>
<name>A0ABY4CD20_9BACT</name>
<proteinExistence type="inferred from homology"/>
<evidence type="ECO:0000313" key="5">
    <source>
        <dbReference type="Proteomes" id="UP000830116"/>
    </source>
</evidence>
<evidence type="ECO:0000313" key="4">
    <source>
        <dbReference type="EMBL" id="UOF01757.1"/>
    </source>
</evidence>
<dbReference type="InterPro" id="IPR001972">
    <property type="entry name" value="Stomatin_HflK_fam"/>
</dbReference>
<dbReference type="SMART" id="SM00244">
    <property type="entry name" value="PHB"/>
    <property type="match status" value="1"/>
</dbReference>
<dbReference type="Gene3D" id="6.10.250.2090">
    <property type="match status" value="1"/>
</dbReference>
<sequence>MEFLIGVVVIGGIILSSMIKILNDWERGVVLRLGKAVGVRGPGLILLIPFIERMLKIDTRTVAMDVQPQDVITKDNVSMQVNAVVYFKVVSPLEAITKIEDYYFATSQLAQTTLRSVMGQYPLDDVLEHRDKINGALQGILDKHTEAWGIKVTMVEVKQIDLPKEMQRAMAREAEAERERRAKVISAEGEVQRAQKLQEASNTLSESPSALQLAYLQTLTEIAGDKTNTVIFPMPLDIIRPFFEMNKKN</sequence>
<comment type="similarity">
    <text evidence="2">Belongs to the band 7/mec-2 family.</text>
</comment>
<dbReference type="InterPro" id="IPR043202">
    <property type="entry name" value="Band-7_stomatin-like"/>
</dbReference>
<dbReference type="RefSeq" id="WP_243538361.1">
    <property type="nucleotide sequence ID" value="NZ_CP093442.1"/>
</dbReference>
<accession>A0ABY4CD20</accession>
<evidence type="ECO:0000259" key="3">
    <source>
        <dbReference type="SMART" id="SM00244"/>
    </source>
</evidence>
<protein>
    <submittedName>
        <fullName evidence="4">Slipin family protein</fullName>
    </submittedName>
</protein>
<gene>
    <name evidence="4" type="ORF">MNR06_02160</name>
</gene>
<dbReference type="CDD" id="cd08826">
    <property type="entry name" value="SPFH_eoslipins_u1"/>
    <property type="match status" value="1"/>
</dbReference>
<dbReference type="Pfam" id="PF01145">
    <property type="entry name" value="Band_7"/>
    <property type="match status" value="1"/>
</dbReference>
<dbReference type="PANTHER" id="PTHR10264:SF19">
    <property type="entry name" value="AT06885P-RELATED"/>
    <property type="match status" value="1"/>
</dbReference>
<dbReference type="Proteomes" id="UP000830116">
    <property type="component" value="Chromosome"/>
</dbReference>